<keyword evidence="2" id="KW-0548">Nucleotidyltransferase</keyword>
<dbReference type="NCBIfam" id="NF004281">
    <property type="entry name" value="PRK05690.1"/>
    <property type="match status" value="1"/>
</dbReference>
<dbReference type="SUPFAM" id="SSF69572">
    <property type="entry name" value="Activating enzymes of the ubiquitin-like proteins"/>
    <property type="match status" value="1"/>
</dbReference>
<dbReference type="Proteomes" id="UP001520878">
    <property type="component" value="Unassembled WGS sequence"/>
</dbReference>
<dbReference type="InterPro" id="IPR035985">
    <property type="entry name" value="Ubiquitin-activating_enz"/>
</dbReference>
<evidence type="ECO:0000313" key="2">
    <source>
        <dbReference type="EMBL" id="MCC2615054.1"/>
    </source>
</evidence>
<protein>
    <submittedName>
        <fullName evidence="2">Molybdopterin-synthase adenylyltransferase MoeB</fullName>
    </submittedName>
</protein>
<dbReference type="InterPro" id="IPR045886">
    <property type="entry name" value="ThiF/MoeB/HesA"/>
</dbReference>
<proteinExistence type="predicted"/>
<dbReference type="Gene3D" id="3.40.50.720">
    <property type="entry name" value="NAD(P)-binding Rossmann-like Domain"/>
    <property type="match status" value="1"/>
</dbReference>
<reference evidence="2 3" key="1">
    <citation type="submission" date="2021-10" db="EMBL/GenBank/DDBJ databases">
        <title>Draft genome of Aestuariibacter halophilus JC2043.</title>
        <authorList>
            <person name="Emsley S.A."/>
            <person name="Pfannmuller K.M."/>
            <person name="Ushijima B."/>
            <person name="Saw J.H."/>
            <person name="Videau P."/>
        </authorList>
    </citation>
    <scope>NUCLEOTIDE SEQUENCE [LARGE SCALE GENOMIC DNA]</scope>
    <source>
        <strain evidence="2 3">JC2043</strain>
    </source>
</reference>
<dbReference type="PANTHER" id="PTHR10953">
    <property type="entry name" value="UBIQUITIN-ACTIVATING ENZYME E1"/>
    <property type="match status" value="1"/>
</dbReference>
<sequence length="258" mass="28179">MNEHENRTLSQQQALRYCRQILLPGFDLDGQEALLNARVLQIGVGGLGCAAAQYLVASGIGNLTLVDDDTVALTNLQRQILHTEQDLGKLKCESAKQSLTSLNSDVDIQIHTVRMSEPELEQAVAANDIVLDCTDNLETRNLLNTVCWKNQKALISGAAIRMEGQISSFVPQHHTPCYQCLSRFFGEQNLSCVESGIMSPVVGIIGAMQALEAIKLLTGFGEPLTAKVLLFDAIRSEWQTFALQKDPQCPVCGTENGH</sequence>
<keyword evidence="3" id="KW-1185">Reference proteome</keyword>
<dbReference type="RefSeq" id="WP_229156967.1">
    <property type="nucleotide sequence ID" value="NZ_JAJEWP010000001.1"/>
</dbReference>
<comment type="caution">
    <text evidence="2">The sequence shown here is derived from an EMBL/GenBank/DDBJ whole genome shotgun (WGS) entry which is preliminary data.</text>
</comment>
<dbReference type="GO" id="GO:0016779">
    <property type="term" value="F:nucleotidyltransferase activity"/>
    <property type="evidence" value="ECO:0007669"/>
    <property type="project" value="UniProtKB-KW"/>
</dbReference>
<organism evidence="2 3">
    <name type="scientific">Fluctibacter halophilus</name>
    <dbReference type="NCBI Taxonomy" id="226011"/>
    <lineage>
        <taxon>Bacteria</taxon>
        <taxon>Pseudomonadati</taxon>
        <taxon>Pseudomonadota</taxon>
        <taxon>Gammaproteobacteria</taxon>
        <taxon>Alteromonadales</taxon>
        <taxon>Alteromonadaceae</taxon>
        <taxon>Fluctibacter</taxon>
    </lineage>
</organism>
<dbReference type="InterPro" id="IPR000594">
    <property type="entry name" value="ThiF_NAD_FAD-bd"/>
</dbReference>
<dbReference type="CDD" id="cd00757">
    <property type="entry name" value="ThiF_MoeB_HesA_family"/>
    <property type="match status" value="1"/>
</dbReference>
<dbReference type="EMBL" id="JAJEWP010000001">
    <property type="protein sequence ID" value="MCC2615054.1"/>
    <property type="molecule type" value="Genomic_DNA"/>
</dbReference>
<name>A0ABS8G5U5_9ALTE</name>
<evidence type="ECO:0000259" key="1">
    <source>
        <dbReference type="Pfam" id="PF00899"/>
    </source>
</evidence>
<keyword evidence="2" id="KW-0808">Transferase</keyword>
<evidence type="ECO:0000313" key="3">
    <source>
        <dbReference type="Proteomes" id="UP001520878"/>
    </source>
</evidence>
<accession>A0ABS8G5U5</accession>
<dbReference type="Pfam" id="PF00899">
    <property type="entry name" value="ThiF"/>
    <property type="match status" value="1"/>
</dbReference>
<gene>
    <name evidence="2" type="ORF">LJ739_02205</name>
</gene>
<feature type="domain" description="THIF-type NAD/FAD binding fold" evidence="1">
    <location>
        <begin position="17"/>
        <end position="251"/>
    </location>
</feature>
<dbReference type="PANTHER" id="PTHR10953:SF194">
    <property type="entry name" value="MOLYBDOPTERIN-SYNTHASE ADENYLYLTRANSFERASE"/>
    <property type="match status" value="1"/>
</dbReference>